<evidence type="ECO:0000256" key="2">
    <source>
        <dbReference type="ARBA" id="ARBA00007019"/>
    </source>
</evidence>
<accession>A0A2T5IAV7</accession>
<dbReference type="Pfam" id="PF02705">
    <property type="entry name" value="K_trans"/>
    <property type="match status" value="1"/>
</dbReference>
<dbReference type="AlphaFoldDB" id="A0A2T5IAV7"/>
<keyword evidence="11 12" id="KW-0472">Membrane</keyword>
<feature type="transmembrane region" description="Helical" evidence="12">
    <location>
        <begin position="178"/>
        <end position="203"/>
    </location>
</feature>
<comment type="similarity">
    <text evidence="2 12">Belongs to the HAK/KUP transporter (TC 2.A.72) family.</text>
</comment>
<dbReference type="GO" id="GO:0005886">
    <property type="term" value="C:plasma membrane"/>
    <property type="evidence" value="ECO:0007669"/>
    <property type="project" value="UniProtKB-SubCell"/>
</dbReference>
<evidence type="ECO:0000256" key="8">
    <source>
        <dbReference type="ARBA" id="ARBA00022958"/>
    </source>
</evidence>
<keyword evidence="10 12" id="KW-0406">Ion transport</keyword>
<evidence type="ECO:0000256" key="6">
    <source>
        <dbReference type="ARBA" id="ARBA00022692"/>
    </source>
</evidence>
<keyword evidence="6 12" id="KW-0812">Transmembrane</keyword>
<comment type="caution">
    <text evidence="15">The sequence shown here is derived from an EMBL/GenBank/DDBJ whole genome shotgun (WGS) entry which is preliminary data.</text>
</comment>
<dbReference type="GO" id="GO:0015293">
    <property type="term" value="F:symporter activity"/>
    <property type="evidence" value="ECO:0007669"/>
    <property type="project" value="UniProtKB-UniRule"/>
</dbReference>
<proteinExistence type="inferred from homology"/>
<evidence type="ECO:0000256" key="9">
    <source>
        <dbReference type="ARBA" id="ARBA00022989"/>
    </source>
</evidence>
<gene>
    <name evidence="12" type="primary">kup</name>
    <name evidence="15" type="ORF">C8R21_11213</name>
</gene>
<comment type="catalytic activity">
    <reaction evidence="12">
        <text>K(+)(in) + H(+)(in) = K(+)(out) + H(+)(out)</text>
        <dbReference type="Rhea" id="RHEA:28490"/>
        <dbReference type="ChEBI" id="CHEBI:15378"/>
        <dbReference type="ChEBI" id="CHEBI:29103"/>
    </reaction>
</comment>
<evidence type="ECO:0000256" key="12">
    <source>
        <dbReference type="HAMAP-Rule" id="MF_01522"/>
    </source>
</evidence>
<evidence type="ECO:0000256" key="5">
    <source>
        <dbReference type="ARBA" id="ARBA00022538"/>
    </source>
</evidence>
<dbReference type="EMBL" id="QAOK01000012">
    <property type="protein sequence ID" value="PTQ80975.1"/>
    <property type="molecule type" value="Genomic_DNA"/>
</dbReference>
<evidence type="ECO:0000313" key="16">
    <source>
        <dbReference type="Proteomes" id="UP000244152"/>
    </source>
</evidence>
<evidence type="ECO:0000256" key="7">
    <source>
        <dbReference type="ARBA" id="ARBA00022847"/>
    </source>
</evidence>
<dbReference type="GO" id="GO:0015079">
    <property type="term" value="F:potassium ion transmembrane transporter activity"/>
    <property type="evidence" value="ECO:0007669"/>
    <property type="project" value="UniProtKB-UniRule"/>
</dbReference>
<dbReference type="Pfam" id="PF22776">
    <property type="entry name" value="K_trans_C"/>
    <property type="match status" value="1"/>
</dbReference>
<evidence type="ECO:0000259" key="13">
    <source>
        <dbReference type="Pfam" id="PF02705"/>
    </source>
</evidence>
<sequence>MLINMTNQQMPSGHPLERQPLGLLCLAALGVVYGDIGTSPLYVMKTVFDPIHGLAVTESNVIGIISLIFWTIMIVVSLKYVTLILRADNHGEGGIMALLSLASSSVTDRPRLHNILFLIGAFGAALFFGDGVITPAISVLSAVEGLEVATPLLQPYVLPITVAVLIALFMLQQRGTGGIGALFGPVMVIWFVSLGLIGLINIAGAPQIVAAFNPMYAFAFCISNGWLAFIALGAVVLAVTGGEALYADMGHFGAKPIRLAWYGGVLPALTLNYLGQGALLLSNPSAISNPFFLLFPSWALYGAVALATAATVIASQSVISGVFSVTRQAIQLGFLPRMQIRHTSERKIGQIYIPFVNWTLLSVVLMAVLGFGSSSNLASAYGVAVTTTMVIETTLTFFVLRYAWNYPFLLGILVTAFFLTIDSAFFSATILKVAQGGWFPLVIGSVIFFIMITWSRGRQILVDHLRSVAIPLQSFLESLIAHPPTRVAGTSVFLTANPDGVPHALLHNLAHNQVLHERVVFLTVAYQETPWVPVEQRVSIKPLMENCYQITVRYGFKDEANLPYALELCEPHGLVFEPLRTSYFLSREIVVPSPGAGMSLWRERLFAAMVRNASNAAEYFKLPANRVLELGARVEI</sequence>
<dbReference type="Proteomes" id="UP000244152">
    <property type="component" value="Unassembled WGS sequence"/>
</dbReference>
<feature type="transmembrane region" description="Helical" evidence="12">
    <location>
        <begin position="259"/>
        <end position="279"/>
    </location>
</feature>
<evidence type="ECO:0000256" key="4">
    <source>
        <dbReference type="ARBA" id="ARBA00022475"/>
    </source>
</evidence>
<feature type="transmembrane region" description="Helical" evidence="12">
    <location>
        <begin position="378"/>
        <end position="400"/>
    </location>
</feature>
<evidence type="ECO:0000256" key="3">
    <source>
        <dbReference type="ARBA" id="ARBA00022448"/>
    </source>
</evidence>
<dbReference type="PANTHER" id="PTHR30540">
    <property type="entry name" value="OSMOTIC STRESS POTASSIUM TRANSPORTER"/>
    <property type="match status" value="1"/>
</dbReference>
<dbReference type="PANTHER" id="PTHR30540:SF79">
    <property type="entry name" value="LOW AFFINITY POTASSIUM TRANSPORT SYSTEM PROTEIN KUP"/>
    <property type="match status" value="1"/>
</dbReference>
<feature type="transmembrane region" description="Helical" evidence="12">
    <location>
        <begin position="407"/>
        <end position="431"/>
    </location>
</feature>
<keyword evidence="5 12" id="KW-0633">Potassium transport</keyword>
<evidence type="ECO:0000313" key="15">
    <source>
        <dbReference type="EMBL" id="PTQ80975.1"/>
    </source>
</evidence>
<keyword evidence="8 12" id="KW-0630">Potassium</keyword>
<dbReference type="InterPro" id="IPR023051">
    <property type="entry name" value="Kup"/>
</dbReference>
<keyword evidence="7 12" id="KW-0769">Symport</keyword>
<keyword evidence="9 12" id="KW-1133">Transmembrane helix</keyword>
<evidence type="ECO:0000256" key="1">
    <source>
        <dbReference type="ARBA" id="ARBA00004141"/>
    </source>
</evidence>
<dbReference type="InterPro" id="IPR053951">
    <property type="entry name" value="K_trans_N"/>
</dbReference>
<protein>
    <recommendedName>
        <fullName evidence="12">Probable potassium transport system protein Kup</fullName>
    </recommendedName>
</protein>
<keyword evidence="4 12" id="KW-1003">Cell membrane</keyword>
<feature type="transmembrane region" description="Helical" evidence="12">
    <location>
        <begin position="437"/>
        <end position="454"/>
    </location>
</feature>
<reference evidence="15 16" key="1">
    <citation type="submission" date="2018-04" db="EMBL/GenBank/DDBJ databases">
        <title>Active sludge and wastewater microbial communities from Klosterneuburg, Austria.</title>
        <authorList>
            <person name="Wagner M."/>
        </authorList>
    </citation>
    <scope>NUCLEOTIDE SEQUENCE [LARGE SCALE GENOMIC DNA]</scope>
    <source>
        <strain evidence="15 16">Nl12</strain>
    </source>
</reference>
<feature type="transmembrane region" description="Helical" evidence="12">
    <location>
        <begin position="299"/>
        <end position="330"/>
    </location>
</feature>
<evidence type="ECO:0000259" key="14">
    <source>
        <dbReference type="Pfam" id="PF22776"/>
    </source>
</evidence>
<comment type="subcellular location">
    <subcellularLocation>
        <location evidence="12">Cell membrane</location>
        <topology evidence="12">Multi-pass membrane protein</topology>
    </subcellularLocation>
    <subcellularLocation>
        <location evidence="1">Membrane</location>
        <topology evidence="1">Multi-pass membrane protein</topology>
    </subcellularLocation>
</comment>
<feature type="transmembrane region" description="Helical" evidence="12">
    <location>
        <begin position="61"/>
        <end position="81"/>
    </location>
</feature>
<organism evidence="15 16">
    <name type="scientific">Nitrosospira multiformis</name>
    <dbReference type="NCBI Taxonomy" id="1231"/>
    <lineage>
        <taxon>Bacteria</taxon>
        <taxon>Pseudomonadati</taxon>
        <taxon>Pseudomonadota</taxon>
        <taxon>Betaproteobacteria</taxon>
        <taxon>Nitrosomonadales</taxon>
        <taxon>Nitrosomonadaceae</taxon>
        <taxon>Nitrosospira</taxon>
    </lineage>
</organism>
<feature type="transmembrane region" description="Helical" evidence="12">
    <location>
        <begin position="115"/>
        <end position="140"/>
    </location>
</feature>
<dbReference type="InterPro" id="IPR003855">
    <property type="entry name" value="K+_transporter"/>
</dbReference>
<feature type="domain" description="K+ potassium transporter integral membrane" evidence="13">
    <location>
        <begin position="25"/>
        <end position="477"/>
    </location>
</feature>
<dbReference type="InterPro" id="IPR053952">
    <property type="entry name" value="K_trans_C"/>
</dbReference>
<keyword evidence="3 12" id="KW-0813">Transport</keyword>
<feature type="domain" description="K+ potassium transporter C-terminal" evidence="14">
    <location>
        <begin position="489"/>
        <end position="636"/>
    </location>
</feature>
<feature type="transmembrane region" description="Helical" evidence="12">
    <location>
        <begin position="215"/>
        <end position="239"/>
    </location>
</feature>
<feature type="transmembrane region" description="Helical" evidence="12">
    <location>
        <begin position="351"/>
        <end position="372"/>
    </location>
</feature>
<comment type="function">
    <text evidence="12">Transport of potassium into the cell. Likely operates as a K(+):H(+) symporter.</text>
</comment>
<evidence type="ECO:0000256" key="11">
    <source>
        <dbReference type="ARBA" id="ARBA00023136"/>
    </source>
</evidence>
<evidence type="ECO:0000256" key="10">
    <source>
        <dbReference type="ARBA" id="ARBA00023065"/>
    </source>
</evidence>
<name>A0A2T5IAV7_9PROT</name>
<feature type="transmembrane region" description="Helical" evidence="12">
    <location>
        <begin position="152"/>
        <end position="171"/>
    </location>
</feature>
<dbReference type="HAMAP" id="MF_01522">
    <property type="entry name" value="Kup"/>
    <property type="match status" value="1"/>
</dbReference>